<sequence>MRGDRSWFIVEFKSFEILIDETRGKRRGKILLRNKCFFLWFRFWSMNGLGPVFSPLEVTPAPILSSKPFSITVCLTISRQMDA</sequence>
<dbReference type="AlphaFoldDB" id="F6HK13"/>
<name>F6HK13_VITVI</name>
<reference evidence="2" key="1">
    <citation type="journal article" date="2007" name="Nature">
        <title>The grapevine genome sequence suggests ancestral hexaploidization in major angiosperm phyla.</title>
        <authorList>
            <consortium name="The French-Italian Public Consortium for Grapevine Genome Characterization."/>
            <person name="Jaillon O."/>
            <person name="Aury J.-M."/>
            <person name="Noel B."/>
            <person name="Policriti A."/>
            <person name="Clepet C."/>
            <person name="Casagrande A."/>
            <person name="Choisne N."/>
            <person name="Aubourg S."/>
            <person name="Vitulo N."/>
            <person name="Jubin C."/>
            <person name="Vezzi A."/>
            <person name="Legeai F."/>
            <person name="Hugueney P."/>
            <person name="Dasilva C."/>
            <person name="Horner D."/>
            <person name="Mica E."/>
            <person name="Jublot D."/>
            <person name="Poulain J."/>
            <person name="Bruyere C."/>
            <person name="Billault A."/>
            <person name="Segurens B."/>
            <person name="Gouyvenoux M."/>
            <person name="Ugarte E."/>
            <person name="Cattonaro F."/>
            <person name="Anthouard V."/>
            <person name="Vico V."/>
            <person name="Del Fabbro C."/>
            <person name="Alaux M."/>
            <person name="Di Gaspero G."/>
            <person name="Dumas V."/>
            <person name="Felice N."/>
            <person name="Paillard S."/>
            <person name="Juman I."/>
            <person name="Moroldo M."/>
            <person name="Scalabrin S."/>
            <person name="Canaguier A."/>
            <person name="Le Clainche I."/>
            <person name="Malacrida G."/>
            <person name="Durand E."/>
            <person name="Pesole G."/>
            <person name="Laucou V."/>
            <person name="Chatelet P."/>
            <person name="Merdinoglu D."/>
            <person name="Delledonne M."/>
            <person name="Pezzotti M."/>
            <person name="Lecharny A."/>
            <person name="Scarpelli C."/>
            <person name="Artiguenave F."/>
            <person name="Pe M.E."/>
            <person name="Valle G."/>
            <person name="Morgante M."/>
            <person name="Caboche M."/>
            <person name="Adam-Blondon A.-F."/>
            <person name="Weissenbach J."/>
            <person name="Quetier F."/>
            <person name="Wincker P."/>
        </authorList>
    </citation>
    <scope>NUCLEOTIDE SEQUENCE [LARGE SCALE GENOMIC DNA]</scope>
    <source>
        <strain evidence="2">cv. Pinot noir / PN40024</strain>
    </source>
</reference>
<evidence type="ECO:0000313" key="2">
    <source>
        <dbReference type="Proteomes" id="UP000009183"/>
    </source>
</evidence>
<dbReference type="InParanoid" id="F6HK13"/>
<proteinExistence type="predicted"/>
<organism evidence="1 2">
    <name type="scientific">Vitis vinifera</name>
    <name type="common">Grape</name>
    <dbReference type="NCBI Taxonomy" id="29760"/>
    <lineage>
        <taxon>Eukaryota</taxon>
        <taxon>Viridiplantae</taxon>
        <taxon>Streptophyta</taxon>
        <taxon>Embryophyta</taxon>
        <taxon>Tracheophyta</taxon>
        <taxon>Spermatophyta</taxon>
        <taxon>Magnoliopsida</taxon>
        <taxon>eudicotyledons</taxon>
        <taxon>Gunneridae</taxon>
        <taxon>Pentapetalae</taxon>
        <taxon>rosids</taxon>
        <taxon>Vitales</taxon>
        <taxon>Vitaceae</taxon>
        <taxon>Viteae</taxon>
        <taxon>Vitis</taxon>
    </lineage>
</organism>
<dbReference type="Proteomes" id="UP000009183">
    <property type="component" value="Chromosome 12"/>
</dbReference>
<accession>F6HK13</accession>
<keyword evidence="2" id="KW-1185">Reference proteome</keyword>
<protein>
    <submittedName>
        <fullName evidence="1">Uncharacterized protein</fullName>
    </submittedName>
</protein>
<evidence type="ECO:0000313" key="1">
    <source>
        <dbReference type="EMBL" id="CCB55016.1"/>
    </source>
</evidence>
<dbReference type="EMBL" id="FN595990">
    <property type="protein sequence ID" value="CCB55016.1"/>
    <property type="molecule type" value="Genomic_DNA"/>
</dbReference>
<gene>
    <name evidence="1" type="ordered locus">VIT_12s0035g01550</name>
</gene>
<dbReference type="PaxDb" id="29760-VIT_12s0035g01550.t01"/>
<dbReference type="HOGENOM" id="CLU_2547201_0_0_1"/>